<evidence type="ECO:0000256" key="4">
    <source>
        <dbReference type="ARBA" id="ARBA00023002"/>
    </source>
</evidence>
<comment type="cofactor">
    <cofactor evidence="1">
        <name>FMN</name>
        <dbReference type="ChEBI" id="CHEBI:58210"/>
    </cofactor>
</comment>
<evidence type="ECO:0000256" key="1">
    <source>
        <dbReference type="ARBA" id="ARBA00001917"/>
    </source>
</evidence>
<evidence type="ECO:0000256" key="2">
    <source>
        <dbReference type="ARBA" id="ARBA00022630"/>
    </source>
</evidence>
<dbReference type="SUPFAM" id="SSF50475">
    <property type="entry name" value="FMN-binding split barrel"/>
    <property type="match status" value="1"/>
</dbReference>
<proteinExistence type="predicted"/>
<evidence type="ECO:0000256" key="3">
    <source>
        <dbReference type="ARBA" id="ARBA00022643"/>
    </source>
</evidence>
<dbReference type="AlphaFoldDB" id="A0AAE3EWA7"/>
<dbReference type="Gene3D" id="2.30.110.10">
    <property type="entry name" value="Electron Transport, Fmn-binding Protein, Chain A"/>
    <property type="match status" value="1"/>
</dbReference>
<dbReference type="Proteomes" id="UP001200642">
    <property type="component" value="Unassembled WGS sequence"/>
</dbReference>
<dbReference type="Pfam" id="PF12766">
    <property type="entry name" value="Pyridox_oxase_2"/>
    <property type="match status" value="1"/>
</dbReference>
<keyword evidence="7" id="KW-1185">Reference proteome</keyword>
<dbReference type="PANTHER" id="PTHR10851:SF0">
    <property type="entry name" value="PYRIDOXINE-5'-PHOSPHATE OXIDASE"/>
    <property type="match status" value="1"/>
</dbReference>
<reference evidence="6" key="1">
    <citation type="submission" date="2023-02" db="EMBL/GenBank/DDBJ databases">
        <title>Genome of Flavobacteriaceae gen. nov. sp. strain F89.</title>
        <authorList>
            <person name="Wang Y."/>
        </authorList>
    </citation>
    <scope>NUCLEOTIDE SEQUENCE</scope>
    <source>
        <strain evidence="6">F89</strain>
    </source>
</reference>
<name>A0AAE3EWA7_9FLAO</name>
<dbReference type="EMBL" id="JAIRBC010000010">
    <property type="protein sequence ID" value="MCG2460821.1"/>
    <property type="molecule type" value="Genomic_DNA"/>
</dbReference>
<dbReference type="RefSeq" id="WP_317901970.1">
    <property type="nucleotide sequence ID" value="NZ_JAIRBC010000010.1"/>
</dbReference>
<sequence length="181" mass="20673">MTLSLFKEIKKELTDGVSQNGHPFRYGTLATVGVDSIARLRTVVIRGVSEELNITFYTDRRSKKVTHIKENKKVSLLLFNPDKMMQVKIEGVARIHADTVSLNEIWERLSGEAKKDYTTVRPPGSSLKSPEMVQYLTEGNYFCAIDIHPYKIECLKLDKPLCQKIRFSKSIHGWEGEFLVP</sequence>
<accession>A0AAE3EWA7</accession>
<dbReference type="InterPro" id="IPR012349">
    <property type="entry name" value="Split_barrel_FMN-bd"/>
</dbReference>
<dbReference type="PANTHER" id="PTHR10851">
    <property type="entry name" value="PYRIDOXINE-5-PHOSPHATE OXIDASE"/>
    <property type="match status" value="1"/>
</dbReference>
<keyword evidence="3" id="KW-0288">FMN</keyword>
<dbReference type="InterPro" id="IPR000659">
    <property type="entry name" value="Pyridox_Oxase"/>
</dbReference>
<comment type="caution">
    <text evidence="6">The sequence shown here is derived from an EMBL/GenBank/DDBJ whole genome shotgun (WGS) entry which is preliminary data.</text>
</comment>
<feature type="domain" description="Pyridoxamine 5'-phosphate oxidase Alr4036 family FMN-binding" evidence="5">
    <location>
        <begin position="11"/>
        <end position="96"/>
    </location>
</feature>
<dbReference type="GO" id="GO:0010181">
    <property type="term" value="F:FMN binding"/>
    <property type="evidence" value="ECO:0007669"/>
    <property type="project" value="InterPro"/>
</dbReference>
<organism evidence="6 7">
    <name type="scientific">Cerina litoralis</name>
    <dbReference type="NCBI Taxonomy" id="2874477"/>
    <lineage>
        <taxon>Bacteria</taxon>
        <taxon>Pseudomonadati</taxon>
        <taxon>Bacteroidota</taxon>
        <taxon>Flavobacteriia</taxon>
        <taxon>Flavobacteriales</taxon>
        <taxon>Flavobacteriaceae</taxon>
        <taxon>Cerina</taxon>
    </lineage>
</organism>
<evidence type="ECO:0000313" key="7">
    <source>
        <dbReference type="Proteomes" id="UP001200642"/>
    </source>
</evidence>
<gene>
    <name evidence="6" type="ORF">K8352_08675</name>
</gene>
<keyword evidence="2" id="KW-0285">Flavoprotein</keyword>
<dbReference type="InterPro" id="IPR024624">
    <property type="entry name" value="Pyridox_Oxase_Alr4036_FMN-bd"/>
</dbReference>
<keyword evidence="4" id="KW-0560">Oxidoreductase</keyword>
<evidence type="ECO:0000259" key="5">
    <source>
        <dbReference type="Pfam" id="PF12766"/>
    </source>
</evidence>
<dbReference type="GO" id="GO:0004733">
    <property type="term" value="F:pyridoxamine phosphate oxidase activity"/>
    <property type="evidence" value="ECO:0007669"/>
    <property type="project" value="InterPro"/>
</dbReference>
<protein>
    <submittedName>
        <fullName evidence="6">Pyridoxamine 5'-phosphate oxidase family protein</fullName>
    </submittedName>
</protein>
<dbReference type="GO" id="GO:0008615">
    <property type="term" value="P:pyridoxine biosynthetic process"/>
    <property type="evidence" value="ECO:0007669"/>
    <property type="project" value="InterPro"/>
</dbReference>
<evidence type="ECO:0000313" key="6">
    <source>
        <dbReference type="EMBL" id="MCG2460821.1"/>
    </source>
</evidence>